<feature type="chain" id="PRO_5046290589" evidence="1">
    <location>
        <begin position="23"/>
        <end position="220"/>
    </location>
</feature>
<keyword evidence="3" id="KW-1185">Reference proteome</keyword>
<organism evidence="2 3">
    <name type="scientific">Undibacterium cyanobacteriorum</name>
    <dbReference type="NCBI Taxonomy" id="3073561"/>
    <lineage>
        <taxon>Bacteria</taxon>
        <taxon>Pseudomonadati</taxon>
        <taxon>Pseudomonadota</taxon>
        <taxon>Betaproteobacteria</taxon>
        <taxon>Burkholderiales</taxon>
        <taxon>Oxalobacteraceae</taxon>
        <taxon>Undibacterium</taxon>
    </lineage>
</organism>
<sequence length="220" mass="23638">MSKAKHFSILSLAAIFAFGSYAPLCSATDIDLVALSNGKAMLIIDGKPPKNYAEGAVINGNIKLLTVDRNHAVIEVDGKKQLLQLGRTLLQGSNDGGNKKVILQANELGHFLTTGQINGGSSLRMMVDTGATFLSLSANDAQRLGIDYKKGVLSRSSTANGVIQTYRVKLDSVKIGDIEILQVEASVQENELPFALLGMSFLNRVTMVREGQQMTLSKKN</sequence>
<dbReference type="EC" id="3.4.23.-" evidence="2"/>
<dbReference type="EMBL" id="CP133720">
    <property type="protein sequence ID" value="WMW82357.1"/>
    <property type="molecule type" value="Genomic_DNA"/>
</dbReference>
<keyword evidence="2" id="KW-0645">Protease</keyword>
<dbReference type="NCBIfam" id="TIGR02281">
    <property type="entry name" value="clan_AA_DTGA"/>
    <property type="match status" value="1"/>
</dbReference>
<dbReference type="GO" id="GO:0008233">
    <property type="term" value="F:peptidase activity"/>
    <property type="evidence" value="ECO:0007669"/>
    <property type="project" value="UniProtKB-KW"/>
</dbReference>
<dbReference type="InterPro" id="IPR011969">
    <property type="entry name" value="Clan_AA_Asp_peptidase_C"/>
</dbReference>
<evidence type="ECO:0000313" key="3">
    <source>
        <dbReference type="Proteomes" id="UP001181355"/>
    </source>
</evidence>
<proteinExistence type="predicted"/>
<gene>
    <name evidence="2" type="ORF">RF679_08795</name>
</gene>
<keyword evidence="2" id="KW-0378">Hydrolase</keyword>
<dbReference type="Gene3D" id="2.40.70.10">
    <property type="entry name" value="Acid Proteases"/>
    <property type="match status" value="1"/>
</dbReference>
<dbReference type="Pfam" id="PF13975">
    <property type="entry name" value="gag-asp_proteas"/>
    <property type="match status" value="1"/>
</dbReference>
<dbReference type="Proteomes" id="UP001181355">
    <property type="component" value="Chromosome"/>
</dbReference>
<dbReference type="InterPro" id="IPR034122">
    <property type="entry name" value="Retropepsin-like_bacterial"/>
</dbReference>
<feature type="signal peptide" evidence="1">
    <location>
        <begin position="1"/>
        <end position="22"/>
    </location>
</feature>
<dbReference type="CDD" id="cd05483">
    <property type="entry name" value="retropepsin_like_bacteria"/>
    <property type="match status" value="1"/>
</dbReference>
<evidence type="ECO:0000313" key="2">
    <source>
        <dbReference type="EMBL" id="WMW82357.1"/>
    </source>
</evidence>
<evidence type="ECO:0000256" key="1">
    <source>
        <dbReference type="SAM" id="SignalP"/>
    </source>
</evidence>
<dbReference type="InterPro" id="IPR021109">
    <property type="entry name" value="Peptidase_aspartic_dom_sf"/>
</dbReference>
<accession>A0ABY9RMB8</accession>
<dbReference type="RefSeq" id="WP_309483829.1">
    <property type="nucleotide sequence ID" value="NZ_CP133720.1"/>
</dbReference>
<dbReference type="SUPFAM" id="SSF50630">
    <property type="entry name" value="Acid proteases"/>
    <property type="match status" value="1"/>
</dbReference>
<keyword evidence="1" id="KW-0732">Signal</keyword>
<protein>
    <submittedName>
        <fullName evidence="2">TIGR02281 family clan AA aspartic protease</fullName>
        <ecNumber evidence="2">3.4.23.-</ecNumber>
    </submittedName>
</protein>
<name>A0ABY9RMB8_9BURK</name>
<dbReference type="GO" id="GO:0006508">
    <property type="term" value="P:proteolysis"/>
    <property type="evidence" value="ECO:0007669"/>
    <property type="project" value="UniProtKB-KW"/>
</dbReference>
<reference evidence="2" key="1">
    <citation type="submission" date="2023-09" db="EMBL/GenBank/DDBJ databases">
        <title>Undibacterium sp. 20NA77.5 isolated from freshwater.</title>
        <authorList>
            <person name="Le V."/>
            <person name="Ko S.-R."/>
            <person name="Ahn C.-Y."/>
            <person name="Oh H.-M."/>
        </authorList>
    </citation>
    <scope>NUCLEOTIDE SEQUENCE</scope>
    <source>
        <strain evidence="2">20NA77.5</strain>
    </source>
</reference>